<feature type="domain" description="Chalcone/stilbene synthase C-terminal" evidence="4">
    <location>
        <begin position="61"/>
        <end position="187"/>
    </location>
</feature>
<keyword evidence="6" id="KW-1185">Reference proteome</keyword>
<dbReference type="Proteomes" id="UP000823775">
    <property type="component" value="Unassembled WGS sequence"/>
</dbReference>
<evidence type="ECO:0000256" key="1">
    <source>
        <dbReference type="ARBA" id="ARBA00005531"/>
    </source>
</evidence>
<dbReference type="InterPro" id="IPR018088">
    <property type="entry name" value="Chalcone/stilbene_synthase_AS"/>
</dbReference>
<evidence type="ECO:0000256" key="2">
    <source>
        <dbReference type="ARBA" id="ARBA00022679"/>
    </source>
</evidence>
<dbReference type="Pfam" id="PF02797">
    <property type="entry name" value="Chal_sti_synt_C"/>
    <property type="match status" value="1"/>
</dbReference>
<keyword evidence="2" id="KW-0808">Transferase</keyword>
<dbReference type="InterPro" id="IPR016039">
    <property type="entry name" value="Thiolase-like"/>
</dbReference>
<dbReference type="PROSITE" id="PS00441">
    <property type="entry name" value="CHALCONE_SYNTH"/>
    <property type="match status" value="1"/>
</dbReference>
<evidence type="ECO:0000256" key="3">
    <source>
        <dbReference type="ARBA" id="ARBA00023315"/>
    </source>
</evidence>
<dbReference type="InterPro" id="IPR011141">
    <property type="entry name" value="Polyketide_synthase_type-III"/>
</dbReference>
<accession>A0ABS8RGF3</accession>
<reference evidence="5 6" key="1">
    <citation type="journal article" date="2021" name="BMC Genomics">
        <title>Datura genome reveals duplications of psychoactive alkaloid biosynthetic genes and high mutation rate following tissue culture.</title>
        <authorList>
            <person name="Rajewski A."/>
            <person name="Carter-House D."/>
            <person name="Stajich J."/>
            <person name="Litt A."/>
        </authorList>
    </citation>
    <scope>NUCLEOTIDE SEQUENCE [LARGE SCALE GENOMIC DNA]</scope>
    <source>
        <strain evidence="5">AR-01</strain>
    </source>
</reference>
<dbReference type="SUPFAM" id="SSF53901">
    <property type="entry name" value="Thiolase-like"/>
    <property type="match status" value="2"/>
</dbReference>
<dbReference type="PANTHER" id="PTHR11877">
    <property type="entry name" value="HYDROXYMETHYLGLUTARYL-COA SYNTHASE"/>
    <property type="match status" value="1"/>
</dbReference>
<dbReference type="EMBL" id="JACEIK010000003">
    <property type="protein sequence ID" value="MCD7445982.1"/>
    <property type="molecule type" value="Genomic_DNA"/>
</dbReference>
<proteinExistence type="inferred from homology"/>
<organism evidence="5 6">
    <name type="scientific">Datura stramonium</name>
    <name type="common">Jimsonweed</name>
    <name type="synonym">Common thornapple</name>
    <dbReference type="NCBI Taxonomy" id="4076"/>
    <lineage>
        <taxon>Eukaryota</taxon>
        <taxon>Viridiplantae</taxon>
        <taxon>Streptophyta</taxon>
        <taxon>Embryophyta</taxon>
        <taxon>Tracheophyta</taxon>
        <taxon>Spermatophyta</taxon>
        <taxon>Magnoliopsida</taxon>
        <taxon>eudicotyledons</taxon>
        <taxon>Gunneridae</taxon>
        <taxon>Pentapetalae</taxon>
        <taxon>asterids</taxon>
        <taxon>lamiids</taxon>
        <taxon>Solanales</taxon>
        <taxon>Solanaceae</taxon>
        <taxon>Solanoideae</taxon>
        <taxon>Datureae</taxon>
        <taxon>Datura</taxon>
    </lineage>
</organism>
<name>A0ABS8RGF3_DATST</name>
<sequence length="189" mass="20429">MVTVDEIRRAQRAGGPATVLAIGTANPFNCYDQNYQLTKPLGLGPSVKRFMMYQQGCFGGGTTLRLAKDLAENNKDPIMNVERPLFELIFATQILPPDSGHAITGGRAILDQFELKLGLKPDKLKATRNVMSEYGNMGSACVLFVLDEMRKTSIKAGLGTTGEGLEWGVLFGFGSGLTIEAVVLRSISI</sequence>
<keyword evidence="3" id="KW-0012">Acyltransferase</keyword>
<evidence type="ECO:0000259" key="4">
    <source>
        <dbReference type="Pfam" id="PF02797"/>
    </source>
</evidence>
<comment type="similarity">
    <text evidence="1">Belongs to the thiolase-like superfamily. Chalcone/stilbene synthases family.</text>
</comment>
<dbReference type="InterPro" id="IPR012328">
    <property type="entry name" value="Chalcone/stilbene_synt_C"/>
</dbReference>
<evidence type="ECO:0000313" key="6">
    <source>
        <dbReference type="Proteomes" id="UP000823775"/>
    </source>
</evidence>
<dbReference type="Gene3D" id="3.40.47.10">
    <property type="match status" value="3"/>
</dbReference>
<protein>
    <recommendedName>
        <fullName evidence="4">Chalcone/stilbene synthase C-terminal domain-containing protein</fullName>
    </recommendedName>
</protein>
<comment type="caution">
    <text evidence="5">The sequence shown here is derived from an EMBL/GenBank/DDBJ whole genome shotgun (WGS) entry which is preliminary data.</text>
</comment>
<gene>
    <name evidence="5" type="ORF">HAX54_024686</name>
</gene>
<dbReference type="PANTHER" id="PTHR11877:SF51">
    <property type="entry name" value="CHALCONE SYNTHASE"/>
    <property type="match status" value="1"/>
</dbReference>
<evidence type="ECO:0000313" key="5">
    <source>
        <dbReference type="EMBL" id="MCD7445982.1"/>
    </source>
</evidence>